<comment type="similarity">
    <text evidence="1">Belongs to the SCO1/2 family.</text>
</comment>
<gene>
    <name evidence="4" type="ORF">MANT1106_LOCUS16763</name>
</gene>
<dbReference type="GO" id="GO:0046872">
    <property type="term" value="F:metal ion binding"/>
    <property type="evidence" value="ECO:0007669"/>
    <property type="project" value="UniProtKB-KW"/>
</dbReference>
<dbReference type="EMBL" id="HBFC01027966">
    <property type="protein sequence ID" value="CAD8715410.1"/>
    <property type="molecule type" value="Transcribed_RNA"/>
</dbReference>
<evidence type="ECO:0000256" key="3">
    <source>
        <dbReference type="PIRSR" id="PIRSR603782-2"/>
    </source>
</evidence>
<keyword evidence="2" id="KW-0186">Copper</keyword>
<feature type="binding site" evidence="2">
    <location>
        <position position="255"/>
    </location>
    <ligand>
        <name>Cu cation</name>
        <dbReference type="ChEBI" id="CHEBI:23378"/>
    </ligand>
</feature>
<organism evidence="4">
    <name type="scientific">Mantoniella antarctica</name>
    <dbReference type="NCBI Taxonomy" id="81844"/>
    <lineage>
        <taxon>Eukaryota</taxon>
        <taxon>Viridiplantae</taxon>
        <taxon>Chlorophyta</taxon>
        <taxon>Mamiellophyceae</taxon>
        <taxon>Mamiellales</taxon>
        <taxon>Mamiellaceae</taxon>
        <taxon>Mantoniella</taxon>
    </lineage>
</organism>
<dbReference type="GO" id="GO:0005739">
    <property type="term" value="C:mitochondrion"/>
    <property type="evidence" value="ECO:0007669"/>
    <property type="project" value="GOC"/>
</dbReference>
<keyword evidence="2" id="KW-0479">Metal-binding</keyword>
<proteinExistence type="inferred from homology"/>
<evidence type="ECO:0000313" key="4">
    <source>
        <dbReference type="EMBL" id="CAD8715410.1"/>
    </source>
</evidence>
<dbReference type="FunFam" id="3.40.30.10:FF:000013">
    <property type="entry name" value="Blast:Protein SCO1 homolog, mitochondrial"/>
    <property type="match status" value="1"/>
</dbReference>
<dbReference type="PANTHER" id="PTHR12151:SF5">
    <property type="entry name" value="AT19154P"/>
    <property type="match status" value="1"/>
</dbReference>
<sequence length="294" mass="31598">MFGQMRQLAQAAVVAAGRLSPPALGTPASLLASKHLPRGPALGTPGLASSAVWASVRGQRGVAEAAARLGGARGYCSAPRVAPRQGPVGWVSLALTCATGGGLLYYYERERSRRLESISGKTGPSVGKAAIGGDFTLQNANQDGKKFSTTELHGKYALIYFGFTMCPDICPDEMEKMAECVDLVAKGGGEVVPVFVTIDPERDTVQRVKEYVKEFHPKMVGLTGSVEACKDAARKYRVYHHRTGAEGDPDYLVDHSIIMYLVDKGGEFITFYGKNLEAKQMADAILEEMKRLGH</sequence>
<feature type="binding site" evidence="2">
    <location>
        <position position="170"/>
    </location>
    <ligand>
        <name>Cu cation</name>
        <dbReference type="ChEBI" id="CHEBI:23378"/>
    </ligand>
</feature>
<dbReference type="PANTHER" id="PTHR12151">
    <property type="entry name" value="ELECTRON TRANSPORT PROTIN SCO1/SENC FAMILY MEMBER"/>
    <property type="match status" value="1"/>
</dbReference>
<evidence type="ECO:0000256" key="2">
    <source>
        <dbReference type="PIRSR" id="PIRSR603782-1"/>
    </source>
</evidence>
<name>A0A7S0SSG4_9CHLO</name>
<reference evidence="4" key="1">
    <citation type="submission" date="2021-01" db="EMBL/GenBank/DDBJ databases">
        <authorList>
            <person name="Corre E."/>
            <person name="Pelletier E."/>
            <person name="Niang G."/>
            <person name="Scheremetjew M."/>
            <person name="Finn R."/>
            <person name="Kale V."/>
            <person name="Holt S."/>
            <person name="Cochrane G."/>
            <person name="Meng A."/>
            <person name="Brown T."/>
            <person name="Cohen L."/>
        </authorList>
    </citation>
    <scope>NUCLEOTIDE SEQUENCE</scope>
    <source>
        <strain evidence="4">SL-175</strain>
    </source>
</reference>
<accession>A0A7S0SSG4</accession>
<dbReference type="GO" id="GO:0033617">
    <property type="term" value="P:mitochondrial respiratory chain complex IV assembly"/>
    <property type="evidence" value="ECO:0007669"/>
    <property type="project" value="TreeGrafter"/>
</dbReference>
<dbReference type="CDD" id="cd02968">
    <property type="entry name" value="SCO"/>
    <property type="match status" value="1"/>
</dbReference>
<evidence type="ECO:0000256" key="1">
    <source>
        <dbReference type="ARBA" id="ARBA00010996"/>
    </source>
</evidence>
<protein>
    <recommendedName>
        <fullName evidence="5">Thioredoxin domain-containing protein</fullName>
    </recommendedName>
</protein>
<dbReference type="Gene3D" id="3.40.30.10">
    <property type="entry name" value="Glutaredoxin"/>
    <property type="match status" value="1"/>
</dbReference>
<feature type="binding site" evidence="2">
    <location>
        <position position="166"/>
    </location>
    <ligand>
        <name>Cu cation</name>
        <dbReference type="ChEBI" id="CHEBI:23378"/>
    </ligand>
</feature>
<dbReference type="Pfam" id="PF02630">
    <property type="entry name" value="SCO1-SenC"/>
    <property type="match status" value="1"/>
</dbReference>
<dbReference type="InterPro" id="IPR003782">
    <property type="entry name" value="SCO1/SenC"/>
</dbReference>
<dbReference type="InterPro" id="IPR036249">
    <property type="entry name" value="Thioredoxin-like_sf"/>
</dbReference>
<feature type="disulfide bond" description="Redox-active" evidence="3">
    <location>
        <begin position="166"/>
        <end position="170"/>
    </location>
</feature>
<evidence type="ECO:0008006" key="5">
    <source>
        <dbReference type="Google" id="ProtNLM"/>
    </source>
</evidence>
<dbReference type="AlphaFoldDB" id="A0A7S0SSG4"/>
<dbReference type="SUPFAM" id="SSF52833">
    <property type="entry name" value="Thioredoxin-like"/>
    <property type="match status" value="1"/>
</dbReference>
<keyword evidence="3" id="KW-1015">Disulfide bond</keyword>